<dbReference type="InterPro" id="IPR002048">
    <property type="entry name" value="EF_hand_dom"/>
</dbReference>
<reference evidence="3 4" key="1">
    <citation type="journal article" date="2015" name="Genome Biol. Evol.">
        <title>Comparative Genomics of a Bacterivorous Green Alga Reveals Evolutionary Causalities and Consequences of Phago-Mixotrophic Mode of Nutrition.</title>
        <authorList>
            <person name="Burns J.A."/>
            <person name="Paasch A."/>
            <person name="Narechania A."/>
            <person name="Kim E."/>
        </authorList>
    </citation>
    <scope>NUCLEOTIDE SEQUENCE [LARGE SCALE GENOMIC DNA]</scope>
    <source>
        <strain evidence="3 4">PLY_AMNH</strain>
    </source>
</reference>
<dbReference type="InterPro" id="IPR011992">
    <property type="entry name" value="EF-hand-dom_pair"/>
</dbReference>
<keyword evidence="1" id="KW-0106">Calcium</keyword>
<name>A0AAE0KVU6_9CHLO</name>
<proteinExistence type="predicted"/>
<dbReference type="GO" id="GO:0005509">
    <property type="term" value="F:calcium ion binding"/>
    <property type="evidence" value="ECO:0007669"/>
    <property type="project" value="InterPro"/>
</dbReference>
<feature type="domain" description="EF-hand" evidence="2">
    <location>
        <begin position="56"/>
        <end position="82"/>
    </location>
</feature>
<feature type="non-terminal residue" evidence="3">
    <location>
        <position position="1"/>
    </location>
</feature>
<dbReference type="Gene3D" id="1.10.238.10">
    <property type="entry name" value="EF-hand"/>
    <property type="match status" value="1"/>
</dbReference>
<protein>
    <recommendedName>
        <fullName evidence="2">EF-hand domain-containing protein</fullName>
    </recommendedName>
</protein>
<evidence type="ECO:0000313" key="4">
    <source>
        <dbReference type="Proteomes" id="UP001190700"/>
    </source>
</evidence>
<accession>A0AAE0KVU6</accession>
<evidence type="ECO:0000256" key="1">
    <source>
        <dbReference type="ARBA" id="ARBA00022837"/>
    </source>
</evidence>
<dbReference type="PROSITE" id="PS50222">
    <property type="entry name" value="EF_HAND_2"/>
    <property type="match status" value="1"/>
</dbReference>
<dbReference type="Proteomes" id="UP001190700">
    <property type="component" value="Unassembled WGS sequence"/>
</dbReference>
<organism evidence="3 4">
    <name type="scientific">Cymbomonas tetramitiformis</name>
    <dbReference type="NCBI Taxonomy" id="36881"/>
    <lineage>
        <taxon>Eukaryota</taxon>
        <taxon>Viridiplantae</taxon>
        <taxon>Chlorophyta</taxon>
        <taxon>Pyramimonadophyceae</taxon>
        <taxon>Pyramimonadales</taxon>
        <taxon>Pyramimonadaceae</taxon>
        <taxon>Cymbomonas</taxon>
    </lineage>
</organism>
<evidence type="ECO:0000259" key="2">
    <source>
        <dbReference type="PROSITE" id="PS50222"/>
    </source>
</evidence>
<dbReference type="PROSITE" id="PS00018">
    <property type="entry name" value="EF_HAND_1"/>
    <property type="match status" value="1"/>
</dbReference>
<gene>
    <name evidence="3" type="ORF">CYMTET_28770</name>
</gene>
<dbReference type="InterPro" id="IPR018247">
    <property type="entry name" value="EF_Hand_1_Ca_BS"/>
</dbReference>
<dbReference type="EMBL" id="LGRX02016254">
    <property type="protein sequence ID" value="KAK3262369.1"/>
    <property type="molecule type" value="Genomic_DNA"/>
</dbReference>
<comment type="caution">
    <text evidence="3">The sequence shown here is derived from an EMBL/GenBank/DDBJ whole genome shotgun (WGS) entry which is preliminary data.</text>
</comment>
<keyword evidence="4" id="KW-1185">Reference proteome</keyword>
<evidence type="ECO:0000313" key="3">
    <source>
        <dbReference type="EMBL" id="KAK3262369.1"/>
    </source>
</evidence>
<dbReference type="SUPFAM" id="SSF47473">
    <property type="entry name" value="EF-hand"/>
    <property type="match status" value="1"/>
</dbReference>
<sequence length="183" mass="20503">GAVILNVAGTITTLVATNNPFQKETRLYKQAAKLQFNYRKTYARFALNSIRSLREFYALDTDGTGYLTRDELHAMVVKNFSSRLEGDDLKVLTEFIFMEADGHVDVARKIGDGRLNAQEWCAMLSEDLTDLETLCSLVKDMAPKSRESLINRFDGVHSDLEEKAFDKLNAKNGGSAEEVADQL</sequence>
<dbReference type="AlphaFoldDB" id="A0AAE0KVU6"/>